<gene>
    <name evidence="1" type="ORF">LF929_006480</name>
</gene>
<reference evidence="1" key="1">
    <citation type="submission" date="2024-07" db="EMBL/GenBank/DDBJ databases">
        <authorList>
            <person name="Pedron J."/>
        </authorList>
    </citation>
    <scope>NUCLEOTIDE SEQUENCE</scope>
    <source>
        <strain evidence="1">A003-S1-M15</strain>
    </source>
</reference>
<sequence>MNNAHFPCAYTQRGDEKIQRAMLVAGLMADLLRDRDGMVAQPLNVESVAAVFECVHEQLNDAVSNNAFMSEALSPDEGGACDA</sequence>
<dbReference type="AlphaFoldDB" id="A0AB39IVI5"/>
<evidence type="ECO:0000313" key="1">
    <source>
        <dbReference type="EMBL" id="XDL25835.1"/>
    </source>
</evidence>
<dbReference type="GeneID" id="302581303"/>
<accession>A0AB39IVI5</accession>
<proteinExistence type="predicted"/>
<dbReference type="EMBL" id="CP162670">
    <property type="protein sequence ID" value="XDL25835.1"/>
    <property type="molecule type" value="Genomic_DNA"/>
</dbReference>
<name>A0AB39IVI5_9GAMM</name>
<protein>
    <submittedName>
        <fullName evidence="1">Uncharacterized protein</fullName>
    </submittedName>
</protein>
<organism evidence="1">
    <name type="scientific">Dickeya oryzae</name>
    <dbReference type="NCBI Taxonomy" id="1240404"/>
    <lineage>
        <taxon>Bacteria</taxon>
        <taxon>Pseudomonadati</taxon>
        <taxon>Pseudomonadota</taxon>
        <taxon>Gammaproteobacteria</taxon>
        <taxon>Enterobacterales</taxon>
        <taxon>Pectobacteriaceae</taxon>
        <taxon>Dickeya</taxon>
    </lineage>
</organism>
<dbReference type="RefSeq" id="WP_050569887.1">
    <property type="nucleotide sequence ID" value="NZ_CP162670.1"/>
</dbReference>